<sequence length="389" mass="43822">MGVWQNFIERIFPTSRTKDSVVIVDIPASLYYKELAIHTAASLISNAISRAEIKCFVGGKPERNNDYYLLNVSPNRNEGSSVFWHKVINKVIRAGEALVVDAGGYLYCADSYTKQKEQPILGDIYAQVTTGNFTFGRTFTHNDYYRFTLDNINVKQLIDGMYDEYGKVLTAASKAFRQSNGQKYKIHIEGVRAGDKEFQKDFDEFIKEQIKQYVQSENAIYPEFDGYTLEPDKNSGAKNADDYIKLKNDLFQTVAGAFHIPESMMTGNITSMKEVVGAFLTFGVDPYADMISETLNKRGGVDNYAAGNYYVVDTSRIQHRDIFDIAAGVSALIGSGVYCIDETREEMGKEPLGTDWSQKHFITKNFEEIDRFLKMGGETNEKKDVLPGS</sequence>
<dbReference type="EMBL" id="BK015035">
    <property type="protein sequence ID" value="DAD88090.1"/>
    <property type="molecule type" value="Genomic_DNA"/>
</dbReference>
<keyword evidence="3" id="KW-0231">Viral genome packaging</keyword>
<proteinExistence type="predicted"/>
<keyword evidence="2" id="KW-1171">Viral genome ejection through host cell envelope</keyword>
<reference evidence="4" key="1">
    <citation type="journal article" date="2021" name="Proc. Natl. Acad. Sci. U.S.A.">
        <title>A Catalog of Tens of Thousands of Viruses from Human Metagenomes Reveals Hidden Associations with Chronic Diseases.</title>
        <authorList>
            <person name="Tisza M.J."/>
            <person name="Buck C.B."/>
        </authorList>
    </citation>
    <scope>NUCLEOTIDE SEQUENCE</scope>
    <source>
        <strain evidence="4">Ctpbb7</strain>
    </source>
</reference>
<evidence type="ECO:0000256" key="2">
    <source>
        <dbReference type="ARBA" id="ARBA00023009"/>
    </source>
</evidence>
<dbReference type="Pfam" id="PF04860">
    <property type="entry name" value="Phage_portal"/>
    <property type="match status" value="1"/>
</dbReference>
<keyword evidence="1" id="KW-1188">Viral release from host cell</keyword>
<keyword evidence="1" id="KW-0118">Viral capsid assembly</keyword>
<accession>A0A8S5N1D3</accession>
<dbReference type="InterPro" id="IPR006427">
    <property type="entry name" value="Portal_HK97"/>
</dbReference>
<organism evidence="4">
    <name type="scientific">Siphoviridae sp. ctpbb7</name>
    <dbReference type="NCBI Taxonomy" id="2826465"/>
    <lineage>
        <taxon>Viruses</taxon>
        <taxon>Duplodnaviria</taxon>
        <taxon>Heunggongvirae</taxon>
        <taxon>Uroviricota</taxon>
        <taxon>Caudoviricetes</taxon>
    </lineage>
</organism>
<keyword evidence="2" id="KW-1162">Viral penetration into host cytoplasm</keyword>
<dbReference type="NCBIfam" id="TIGR01537">
    <property type="entry name" value="portal_HK97"/>
    <property type="match status" value="1"/>
</dbReference>
<evidence type="ECO:0000256" key="1">
    <source>
        <dbReference type="ARBA" id="ARBA00022950"/>
    </source>
</evidence>
<dbReference type="InterPro" id="IPR006944">
    <property type="entry name" value="Phage/GTA_portal"/>
</dbReference>
<evidence type="ECO:0000313" key="4">
    <source>
        <dbReference type="EMBL" id="DAD88090.1"/>
    </source>
</evidence>
<keyword evidence="2" id="KW-1160">Virus entry into host cell</keyword>
<protein>
    <submittedName>
        <fullName evidence="4">Portal protein</fullName>
    </submittedName>
</protein>
<evidence type="ECO:0000256" key="3">
    <source>
        <dbReference type="ARBA" id="ARBA00023219"/>
    </source>
</evidence>
<name>A0A8S5N1D3_9CAUD</name>